<feature type="chain" id="PRO_5046020350" description="Zinc finger protein 546" evidence="9">
    <location>
        <begin position="33"/>
        <end position="486"/>
    </location>
</feature>
<feature type="signal peptide" evidence="9">
    <location>
        <begin position="1"/>
        <end position="32"/>
    </location>
</feature>
<feature type="domain" description="C2H2-type" evidence="10">
    <location>
        <begin position="287"/>
        <end position="314"/>
    </location>
</feature>
<feature type="domain" description="C2H2-type" evidence="10">
    <location>
        <begin position="259"/>
        <end position="286"/>
    </location>
</feature>
<evidence type="ECO:0000256" key="9">
    <source>
        <dbReference type="SAM" id="SignalP"/>
    </source>
</evidence>
<feature type="domain" description="C2H2-type" evidence="10">
    <location>
        <begin position="381"/>
        <end position="408"/>
    </location>
</feature>
<dbReference type="EMBL" id="OX459956">
    <property type="protein sequence ID" value="CAI9161613.1"/>
    <property type="molecule type" value="Genomic_DNA"/>
</dbReference>
<evidence type="ECO:0000256" key="5">
    <source>
        <dbReference type="ARBA" id="ARBA00022833"/>
    </source>
</evidence>
<dbReference type="InterPro" id="IPR013087">
    <property type="entry name" value="Znf_C2H2_type"/>
</dbReference>
<feature type="domain" description="C2H2-type" evidence="10">
    <location>
        <begin position="409"/>
        <end position="436"/>
    </location>
</feature>
<dbReference type="InterPro" id="IPR001909">
    <property type="entry name" value="KRAB"/>
</dbReference>
<dbReference type="SMART" id="SM00355">
    <property type="entry name" value="ZnF_C2H2"/>
    <property type="match status" value="9"/>
</dbReference>
<feature type="domain" description="C2H2-type" evidence="10">
    <location>
        <begin position="436"/>
        <end position="463"/>
    </location>
</feature>
<protein>
    <recommendedName>
        <fullName evidence="14">Zinc finger protein 546</fullName>
    </recommendedName>
</protein>
<keyword evidence="3" id="KW-0677">Repeat</keyword>
<accession>A0ABN8YME9</accession>
<feature type="domain" description="KRAB" evidence="11">
    <location>
        <begin position="81"/>
        <end position="152"/>
    </location>
</feature>
<proteinExistence type="predicted"/>
<keyword evidence="5" id="KW-0862">Zinc</keyword>
<dbReference type="PANTHER" id="PTHR24381:SF390">
    <property type="entry name" value="ZINC FINGER PROTEIN 37 HOMOLOG"/>
    <property type="match status" value="1"/>
</dbReference>
<dbReference type="Gene3D" id="3.30.160.60">
    <property type="entry name" value="Classic Zinc Finger"/>
    <property type="match status" value="9"/>
</dbReference>
<evidence type="ECO:0000256" key="7">
    <source>
        <dbReference type="ARBA" id="ARBA00023242"/>
    </source>
</evidence>
<dbReference type="SUPFAM" id="SSF109640">
    <property type="entry name" value="KRAB domain (Kruppel-associated box)"/>
    <property type="match status" value="1"/>
</dbReference>
<evidence type="ECO:0000259" key="11">
    <source>
        <dbReference type="PROSITE" id="PS50805"/>
    </source>
</evidence>
<dbReference type="Pfam" id="PF01352">
    <property type="entry name" value="KRAB"/>
    <property type="match status" value="1"/>
</dbReference>
<organism evidence="12 13">
    <name type="scientific">Rangifer tarandus platyrhynchus</name>
    <name type="common">Svalbard reindeer</name>
    <dbReference type="NCBI Taxonomy" id="3082113"/>
    <lineage>
        <taxon>Eukaryota</taxon>
        <taxon>Metazoa</taxon>
        <taxon>Chordata</taxon>
        <taxon>Craniata</taxon>
        <taxon>Vertebrata</taxon>
        <taxon>Euteleostomi</taxon>
        <taxon>Mammalia</taxon>
        <taxon>Eutheria</taxon>
        <taxon>Laurasiatheria</taxon>
        <taxon>Artiodactyla</taxon>
        <taxon>Ruminantia</taxon>
        <taxon>Pecora</taxon>
        <taxon>Cervidae</taxon>
        <taxon>Odocoileinae</taxon>
        <taxon>Rangifer</taxon>
    </lineage>
</organism>
<keyword evidence="7" id="KW-0539">Nucleus</keyword>
<dbReference type="CDD" id="cd07765">
    <property type="entry name" value="KRAB_A-box"/>
    <property type="match status" value="1"/>
</dbReference>
<dbReference type="PROSITE" id="PS50157">
    <property type="entry name" value="ZINC_FINGER_C2H2_2"/>
    <property type="match status" value="9"/>
</dbReference>
<keyword evidence="6" id="KW-0238">DNA-binding</keyword>
<evidence type="ECO:0000256" key="3">
    <source>
        <dbReference type="ARBA" id="ARBA00022737"/>
    </source>
</evidence>
<evidence type="ECO:0008006" key="14">
    <source>
        <dbReference type="Google" id="ProtNLM"/>
    </source>
</evidence>
<dbReference type="Proteomes" id="UP001176941">
    <property type="component" value="Chromosome 20"/>
</dbReference>
<evidence type="ECO:0000256" key="4">
    <source>
        <dbReference type="ARBA" id="ARBA00022771"/>
    </source>
</evidence>
<name>A0ABN8YME9_RANTA</name>
<keyword evidence="13" id="KW-1185">Reference proteome</keyword>
<reference evidence="12" key="1">
    <citation type="submission" date="2023-04" db="EMBL/GenBank/DDBJ databases">
        <authorList>
            <consortium name="ELIXIR-Norway"/>
        </authorList>
    </citation>
    <scope>NUCLEOTIDE SEQUENCE [LARGE SCALE GENOMIC DNA]</scope>
</reference>
<dbReference type="Gene3D" id="6.10.140.140">
    <property type="match status" value="1"/>
</dbReference>
<dbReference type="InterPro" id="IPR036051">
    <property type="entry name" value="KRAB_dom_sf"/>
</dbReference>
<dbReference type="SMART" id="SM00349">
    <property type="entry name" value="KRAB"/>
    <property type="match status" value="1"/>
</dbReference>
<dbReference type="SUPFAM" id="SSF57667">
    <property type="entry name" value="beta-beta-alpha zinc fingers"/>
    <property type="match status" value="5"/>
</dbReference>
<keyword evidence="9" id="KW-0732">Signal</keyword>
<dbReference type="PROSITE" id="PS00028">
    <property type="entry name" value="ZINC_FINGER_C2H2_1"/>
    <property type="match status" value="7"/>
</dbReference>
<dbReference type="PANTHER" id="PTHR24381">
    <property type="entry name" value="ZINC FINGER PROTEIN"/>
    <property type="match status" value="1"/>
</dbReference>
<comment type="subcellular location">
    <subcellularLocation>
        <location evidence="1">Nucleus</location>
    </subcellularLocation>
</comment>
<evidence type="ECO:0000313" key="12">
    <source>
        <dbReference type="EMBL" id="CAI9161613.1"/>
    </source>
</evidence>
<feature type="domain" description="C2H2-type" evidence="10">
    <location>
        <begin position="464"/>
        <end position="486"/>
    </location>
</feature>
<dbReference type="PROSITE" id="PS50805">
    <property type="entry name" value="KRAB"/>
    <property type="match status" value="1"/>
</dbReference>
<keyword evidence="2" id="KW-0479">Metal-binding</keyword>
<keyword evidence="4 8" id="KW-0863">Zinc-finger</keyword>
<gene>
    <name evidence="12" type="ORF">MRATA1EN1_LOCUS10575</name>
</gene>
<sequence>MWPWRGHYPSGCALRKAWCLMISFFPSPASLCKKDPEEKGNKFPHLKVQISFSGFWAFRVEEPQRGLRSSCSSTTMAHMSLSFRDVAIDLSQEEWECMNPVQRALYRDVMLENYSSLVSLGCSTPKPDMITLLEQEKEPWMIMKEGTGSWFTDLESKYFTKKVFPEKDICGTHLFQLQTVDESQTYIQEDTIFRNDLQCKHEFERQEAHQMRYASQMIIQNCKIHTGVKPYKCNDCGRAFSRGSYLVQHQKIHTGDKSYDCKDCGKSFSFHADLTRHHRIHTGEKPYKCKECGKTFRLQTELTRHCRIYTGEKPYECKDCGKAFICGYQLALHLTVHTELRLHHRIHTGEKPYKCQECGKAFVLRQHLIQHQRVHTGEKPYECNQCGKTFSRRCYLTHHHRIHTGEKPYICDKCGEAFICKYQLTFHQRIHSEKPYKCKECGKAFSVRSELKRHHRIHTGERPYKCKQCGKAFARRDILTVHHRTH</sequence>
<evidence type="ECO:0000256" key="8">
    <source>
        <dbReference type="PROSITE-ProRule" id="PRU00042"/>
    </source>
</evidence>
<evidence type="ECO:0000256" key="1">
    <source>
        <dbReference type="ARBA" id="ARBA00004123"/>
    </source>
</evidence>
<dbReference type="InterPro" id="IPR036236">
    <property type="entry name" value="Znf_C2H2_sf"/>
</dbReference>
<evidence type="ECO:0000313" key="13">
    <source>
        <dbReference type="Proteomes" id="UP001176941"/>
    </source>
</evidence>
<evidence type="ECO:0000256" key="2">
    <source>
        <dbReference type="ARBA" id="ARBA00022723"/>
    </source>
</evidence>
<evidence type="ECO:0000259" key="10">
    <source>
        <dbReference type="PROSITE" id="PS50157"/>
    </source>
</evidence>
<dbReference type="Pfam" id="PF00096">
    <property type="entry name" value="zf-C2H2"/>
    <property type="match status" value="7"/>
</dbReference>
<feature type="domain" description="C2H2-type" evidence="10">
    <location>
        <begin position="353"/>
        <end position="380"/>
    </location>
</feature>
<feature type="domain" description="C2H2-type" evidence="10">
    <location>
        <begin position="315"/>
        <end position="352"/>
    </location>
</feature>
<evidence type="ECO:0000256" key="6">
    <source>
        <dbReference type="ARBA" id="ARBA00023125"/>
    </source>
</evidence>
<feature type="domain" description="C2H2-type" evidence="10">
    <location>
        <begin position="231"/>
        <end position="258"/>
    </location>
</feature>